<dbReference type="InterPro" id="IPR037523">
    <property type="entry name" value="VOC_core"/>
</dbReference>
<dbReference type="CDD" id="cd07247">
    <property type="entry name" value="SgaA_N_like"/>
    <property type="match status" value="1"/>
</dbReference>
<gene>
    <name evidence="2" type="ORF">LVJ94_43610</name>
</gene>
<dbReference type="EMBL" id="CP089983">
    <property type="protein sequence ID" value="WXB03780.1"/>
    <property type="molecule type" value="Genomic_DNA"/>
</dbReference>
<proteinExistence type="predicted"/>
<dbReference type="PANTHER" id="PTHR33993">
    <property type="entry name" value="GLYOXALASE-RELATED"/>
    <property type="match status" value="1"/>
</dbReference>
<evidence type="ECO:0000313" key="2">
    <source>
        <dbReference type="EMBL" id="WXB03780.1"/>
    </source>
</evidence>
<protein>
    <submittedName>
        <fullName evidence="2">VOC family protein</fullName>
    </submittedName>
</protein>
<dbReference type="Proteomes" id="UP001374803">
    <property type="component" value="Chromosome"/>
</dbReference>
<dbReference type="SUPFAM" id="SSF54593">
    <property type="entry name" value="Glyoxalase/Bleomycin resistance protein/Dihydroxybiphenyl dioxygenase"/>
    <property type="match status" value="1"/>
</dbReference>
<reference evidence="2" key="1">
    <citation type="submission" date="2021-12" db="EMBL/GenBank/DDBJ databases">
        <title>Discovery of the Pendulisporaceae a myxobacterial family with distinct sporulation behavior and unique specialized metabolism.</title>
        <authorList>
            <person name="Garcia R."/>
            <person name="Popoff A."/>
            <person name="Bader C.D."/>
            <person name="Loehr J."/>
            <person name="Walesch S."/>
            <person name="Walt C."/>
            <person name="Boldt J."/>
            <person name="Bunk B."/>
            <person name="Haeckl F.J.F.P.J."/>
            <person name="Gunesch A.P."/>
            <person name="Birkelbach J."/>
            <person name="Nuebel U."/>
            <person name="Pietschmann T."/>
            <person name="Bach T."/>
            <person name="Mueller R."/>
        </authorList>
    </citation>
    <scope>NUCLEOTIDE SEQUENCE</scope>
    <source>
        <strain evidence="2">MSr11367</strain>
    </source>
</reference>
<dbReference type="InterPro" id="IPR004360">
    <property type="entry name" value="Glyas_Fos-R_dOase_dom"/>
</dbReference>
<sequence>MKNAVNWFEIAVNDLERAVKFYEAVLRIELRRETTEDLELAIFPSDAEGAGGALSLSRHRAPSPNGSLVYLNATGVLDEVLARIEPARGHVLLPKTDIGDPGFIALFSDSEGNVVGLHAPHDGPPGGASGERGS</sequence>
<feature type="domain" description="VOC" evidence="1">
    <location>
        <begin position="4"/>
        <end position="120"/>
    </location>
</feature>
<dbReference type="InterPro" id="IPR029068">
    <property type="entry name" value="Glyas_Bleomycin-R_OHBP_Dase"/>
</dbReference>
<dbReference type="Gene3D" id="3.10.180.10">
    <property type="entry name" value="2,3-Dihydroxybiphenyl 1,2-Dioxygenase, domain 1"/>
    <property type="match status" value="1"/>
</dbReference>
<keyword evidence="3" id="KW-1185">Reference proteome</keyword>
<evidence type="ECO:0000259" key="1">
    <source>
        <dbReference type="PROSITE" id="PS51819"/>
    </source>
</evidence>
<dbReference type="PANTHER" id="PTHR33993:SF2">
    <property type="entry name" value="VOC DOMAIN-CONTAINING PROTEIN"/>
    <property type="match status" value="1"/>
</dbReference>
<dbReference type="InterPro" id="IPR052164">
    <property type="entry name" value="Anthracycline_SecMetBiosynth"/>
</dbReference>
<dbReference type="RefSeq" id="WP_394833415.1">
    <property type="nucleotide sequence ID" value="NZ_CP089929.1"/>
</dbReference>
<name>A0ABZ2L3J1_9BACT</name>
<dbReference type="PROSITE" id="PS51819">
    <property type="entry name" value="VOC"/>
    <property type="match status" value="1"/>
</dbReference>
<organism evidence="2 3">
    <name type="scientific">Pendulispora rubella</name>
    <dbReference type="NCBI Taxonomy" id="2741070"/>
    <lineage>
        <taxon>Bacteria</taxon>
        <taxon>Pseudomonadati</taxon>
        <taxon>Myxococcota</taxon>
        <taxon>Myxococcia</taxon>
        <taxon>Myxococcales</taxon>
        <taxon>Sorangiineae</taxon>
        <taxon>Pendulisporaceae</taxon>
        <taxon>Pendulispora</taxon>
    </lineage>
</organism>
<accession>A0ABZ2L3J1</accession>
<evidence type="ECO:0000313" key="3">
    <source>
        <dbReference type="Proteomes" id="UP001374803"/>
    </source>
</evidence>
<dbReference type="Pfam" id="PF00903">
    <property type="entry name" value="Glyoxalase"/>
    <property type="match status" value="1"/>
</dbReference>